<keyword evidence="3" id="KW-0285">Flavoprotein</keyword>
<dbReference type="InterPro" id="IPR001433">
    <property type="entry name" value="OxRdtase_FAD/NAD-bd"/>
</dbReference>
<dbReference type="SUPFAM" id="SSF63380">
    <property type="entry name" value="Riboflavin synthase domain-like"/>
    <property type="match status" value="1"/>
</dbReference>
<dbReference type="AlphaFoldDB" id="F0YD79"/>
<evidence type="ECO:0000256" key="4">
    <source>
        <dbReference type="ARBA" id="ARBA00022643"/>
    </source>
</evidence>
<dbReference type="PROSITE" id="PS51384">
    <property type="entry name" value="FAD_FR"/>
    <property type="match status" value="1"/>
</dbReference>
<dbReference type="InParanoid" id="F0YD79"/>
<dbReference type="InterPro" id="IPR023173">
    <property type="entry name" value="NADPH_Cyt_P450_Rdtase_alpha"/>
</dbReference>
<dbReference type="GO" id="GO:0005829">
    <property type="term" value="C:cytosol"/>
    <property type="evidence" value="ECO:0007669"/>
    <property type="project" value="TreeGrafter"/>
</dbReference>
<dbReference type="OMA" id="DIMSIPR"/>
<reference evidence="10 11" key="1">
    <citation type="journal article" date="2011" name="Proc. Natl. Acad. Sci. U.S.A.">
        <title>Niche of harmful alga Aureococcus anophagefferens revealed through ecogenomics.</title>
        <authorList>
            <person name="Gobler C.J."/>
            <person name="Berry D.L."/>
            <person name="Dyhrman S.T."/>
            <person name="Wilhelm S.W."/>
            <person name="Salamov A."/>
            <person name="Lobanov A.V."/>
            <person name="Zhang Y."/>
            <person name="Collier J.L."/>
            <person name="Wurch L.L."/>
            <person name="Kustka A.B."/>
            <person name="Dill B.D."/>
            <person name="Shah M."/>
            <person name="VerBerkmoes N.C."/>
            <person name="Kuo A."/>
            <person name="Terry A."/>
            <person name="Pangilinan J."/>
            <person name="Lindquist E.A."/>
            <person name="Lucas S."/>
            <person name="Paulsen I.T."/>
            <person name="Hattenrath-Lehmann T.K."/>
            <person name="Talmage S.C."/>
            <person name="Walker E.A."/>
            <person name="Koch F."/>
            <person name="Burson A.M."/>
            <person name="Marcoval M.A."/>
            <person name="Tang Y.Z."/>
            <person name="Lecleir G.R."/>
            <person name="Coyne K.J."/>
            <person name="Berg G.M."/>
            <person name="Bertrand E.M."/>
            <person name="Saito M.A."/>
            <person name="Gladyshev V.N."/>
            <person name="Grigoriev I.V."/>
        </authorList>
    </citation>
    <scope>NUCLEOTIDE SEQUENCE [LARGE SCALE GENOMIC DNA]</scope>
    <source>
        <strain evidence="11">CCMP 1984</strain>
    </source>
</reference>
<dbReference type="InterPro" id="IPR017927">
    <property type="entry name" value="FAD-bd_FR_type"/>
</dbReference>
<evidence type="ECO:0000256" key="3">
    <source>
        <dbReference type="ARBA" id="ARBA00022630"/>
    </source>
</evidence>
<dbReference type="Pfam" id="PF00258">
    <property type="entry name" value="Flavodoxin_1"/>
    <property type="match status" value="1"/>
</dbReference>
<evidence type="ECO:0000259" key="8">
    <source>
        <dbReference type="PROSITE" id="PS50902"/>
    </source>
</evidence>
<keyword evidence="4" id="KW-0288">FMN</keyword>
<keyword evidence="6" id="KW-0521">NADP</keyword>
<gene>
    <name evidence="10" type="ORF">AURANDRAFT_65245</name>
</gene>
<comment type="cofactor">
    <cofactor evidence="2">
        <name>FAD</name>
        <dbReference type="ChEBI" id="CHEBI:57692"/>
    </cofactor>
</comment>
<sequence>MASLAYASETGTAKDLAWRCWSYLSLRGVDAAEPRPLDDGDVFGRPDAPLTVVFAATCGDGACPGDSKKTWARLLSKAAPRLDGARYALYGLGDARYGHKFCAFARKLDARLAQLGAAPAVPRALGDSATAAGVEGPLASFLAALAGSLGVDDGDGRVGDEAPASAEAYAPGYASRKTDAPADDGDGYDSAALALGCFDASPPAAATLEATARLTADDWWQEVRHVTFSTAAAYGAGDVAVVLPRNADADVGRALAILRRRDAALGLDETFAFESRRGSQFRPPRPPLPGAATLRRVLSACRDLGAPPRPEALGIMALFASDAEQRDKLVELATAKGRNFFREYVRSERRSLLDVLEDFDSAAPPVDALLDALDWLRPRQYSIASPRGGESLELCVARARYDTPLGQRRFGLASSWLCGLRPGARALVAVKRGAFAAPPDAAPLVFVGPGTGVAPARAMIAARAPGARTLLFFGCRDEKKDRLYADEFAERYPGLDVDVSVSRHAEPAKRRRVTAALRARGAEVVDLLLTGGAHFFVAGNAQMASDVTDVLLDVLVAHCAQLDAKKAGALLRKLDREKRFAVEGFG</sequence>
<dbReference type="Pfam" id="PF00667">
    <property type="entry name" value="FAD_binding_1"/>
    <property type="match status" value="1"/>
</dbReference>
<dbReference type="Gene3D" id="1.20.990.10">
    <property type="entry name" value="NADPH-cytochrome p450 Reductase, Chain A, domain 3"/>
    <property type="match status" value="1"/>
</dbReference>
<dbReference type="OrthoDB" id="1856718at2759"/>
<evidence type="ECO:0000313" key="11">
    <source>
        <dbReference type="Proteomes" id="UP000002729"/>
    </source>
</evidence>
<organism evidence="11">
    <name type="scientific">Aureococcus anophagefferens</name>
    <name type="common">Harmful bloom alga</name>
    <dbReference type="NCBI Taxonomy" id="44056"/>
    <lineage>
        <taxon>Eukaryota</taxon>
        <taxon>Sar</taxon>
        <taxon>Stramenopiles</taxon>
        <taxon>Ochrophyta</taxon>
        <taxon>Pelagophyceae</taxon>
        <taxon>Pelagomonadales</taxon>
        <taxon>Pelagomonadaceae</taxon>
        <taxon>Aureococcus</taxon>
    </lineage>
</organism>
<dbReference type="InterPro" id="IPR003097">
    <property type="entry name" value="CysJ-like_FAD-binding"/>
</dbReference>
<dbReference type="InterPro" id="IPR029039">
    <property type="entry name" value="Flavoprotein-like_sf"/>
</dbReference>
<feature type="domain" description="Flavodoxin-like" evidence="8">
    <location>
        <begin position="2"/>
        <end position="146"/>
    </location>
</feature>
<comment type="cofactor">
    <cofactor evidence="1">
        <name>FMN</name>
        <dbReference type="ChEBI" id="CHEBI:58210"/>
    </cofactor>
</comment>
<evidence type="ECO:0000259" key="9">
    <source>
        <dbReference type="PROSITE" id="PS51384"/>
    </source>
</evidence>
<keyword evidence="7" id="KW-0560">Oxidoreductase</keyword>
<dbReference type="InterPro" id="IPR017938">
    <property type="entry name" value="Riboflavin_synthase-like_b-brl"/>
</dbReference>
<evidence type="ECO:0000256" key="1">
    <source>
        <dbReference type="ARBA" id="ARBA00001917"/>
    </source>
</evidence>
<dbReference type="InterPro" id="IPR001709">
    <property type="entry name" value="Flavoprot_Pyr_Nucl_cyt_Rdtase"/>
</dbReference>
<dbReference type="Gene3D" id="3.40.50.360">
    <property type="match status" value="1"/>
</dbReference>
<keyword evidence="5" id="KW-0274">FAD</keyword>
<dbReference type="GO" id="GO:0050660">
    <property type="term" value="F:flavin adenine dinucleotide binding"/>
    <property type="evidence" value="ECO:0007669"/>
    <property type="project" value="TreeGrafter"/>
</dbReference>
<feature type="domain" description="FAD-binding FR-type" evidence="9">
    <location>
        <begin position="201"/>
        <end position="438"/>
    </location>
</feature>
<evidence type="ECO:0000256" key="2">
    <source>
        <dbReference type="ARBA" id="ARBA00001974"/>
    </source>
</evidence>
<dbReference type="Pfam" id="PF00175">
    <property type="entry name" value="NAD_binding_1"/>
    <property type="match status" value="1"/>
</dbReference>
<accession>F0YD79</accession>
<dbReference type="GeneID" id="20225236"/>
<dbReference type="EMBL" id="GL833132">
    <property type="protein sequence ID" value="EGB07047.1"/>
    <property type="molecule type" value="Genomic_DNA"/>
</dbReference>
<evidence type="ECO:0000313" key="10">
    <source>
        <dbReference type="EMBL" id="EGB07047.1"/>
    </source>
</evidence>
<dbReference type="RefSeq" id="XP_009038284.1">
    <property type="nucleotide sequence ID" value="XM_009040036.1"/>
</dbReference>
<dbReference type="Proteomes" id="UP000002729">
    <property type="component" value="Unassembled WGS sequence"/>
</dbReference>
<dbReference type="Gene3D" id="2.40.30.10">
    <property type="entry name" value="Translation factors"/>
    <property type="match status" value="1"/>
</dbReference>
<evidence type="ECO:0000256" key="5">
    <source>
        <dbReference type="ARBA" id="ARBA00022827"/>
    </source>
</evidence>
<dbReference type="InterPro" id="IPR008254">
    <property type="entry name" value="Flavodoxin/NO_synth"/>
</dbReference>
<dbReference type="SUPFAM" id="SSF52343">
    <property type="entry name" value="Ferredoxin reductase-like, C-terminal NADP-linked domain"/>
    <property type="match status" value="1"/>
</dbReference>
<dbReference type="InterPro" id="IPR001094">
    <property type="entry name" value="Flavdoxin-like"/>
</dbReference>
<dbReference type="GO" id="GO:0016491">
    <property type="term" value="F:oxidoreductase activity"/>
    <property type="evidence" value="ECO:0007669"/>
    <property type="project" value="UniProtKB-KW"/>
</dbReference>
<evidence type="ECO:0000256" key="6">
    <source>
        <dbReference type="ARBA" id="ARBA00022857"/>
    </source>
</evidence>
<keyword evidence="11" id="KW-1185">Reference proteome</keyword>
<dbReference type="PRINTS" id="PR00371">
    <property type="entry name" value="FPNCR"/>
</dbReference>
<protein>
    <recommendedName>
        <fullName evidence="12">Flavodoxin-like domain-containing protein</fullName>
    </recommendedName>
</protein>
<dbReference type="KEGG" id="aaf:AURANDRAFT_65245"/>
<dbReference type="PRINTS" id="PR00369">
    <property type="entry name" value="FLAVODOXIN"/>
</dbReference>
<proteinExistence type="predicted"/>
<dbReference type="InterPro" id="IPR039261">
    <property type="entry name" value="FNR_nucleotide-bd"/>
</dbReference>
<dbReference type="PROSITE" id="PS50902">
    <property type="entry name" value="FLAVODOXIN_LIKE"/>
    <property type="match status" value="1"/>
</dbReference>
<dbReference type="PANTHER" id="PTHR19384">
    <property type="entry name" value="NITRIC OXIDE SYNTHASE-RELATED"/>
    <property type="match status" value="1"/>
</dbReference>
<name>F0YD79_AURAN</name>
<dbReference type="eggNOG" id="KOG1159">
    <property type="taxonomic scope" value="Eukaryota"/>
</dbReference>
<dbReference type="PANTHER" id="PTHR19384:SF10">
    <property type="entry name" value="NADPH-DEPENDENT DIFLAVIN OXIDOREDUCTASE 1"/>
    <property type="match status" value="1"/>
</dbReference>
<evidence type="ECO:0008006" key="12">
    <source>
        <dbReference type="Google" id="ProtNLM"/>
    </source>
</evidence>
<dbReference type="GO" id="GO:0010181">
    <property type="term" value="F:FMN binding"/>
    <property type="evidence" value="ECO:0007669"/>
    <property type="project" value="InterPro"/>
</dbReference>
<dbReference type="Gene3D" id="3.40.50.80">
    <property type="entry name" value="Nucleotide-binding domain of ferredoxin-NADP reductase (FNR) module"/>
    <property type="match status" value="1"/>
</dbReference>
<dbReference type="SUPFAM" id="SSF52218">
    <property type="entry name" value="Flavoproteins"/>
    <property type="match status" value="1"/>
</dbReference>
<evidence type="ECO:0000256" key="7">
    <source>
        <dbReference type="ARBA" id="ARBA00023002"/>
    </source>
</evidence>